<dbReference type="Proteomes" id="UP000199387">
    <property type="component" value="Unassembled WGS sequence"/>
</dbReference>
<evidence type="ECO:0000313" key="2">
    <source>
        <dbReference type="Proteomes" id="UP000199387"/>
    </source>
</evidence>
<dbReference type="STRING" id="1236220.SAMN04488112_11716"/>
<keyword evidence="2" id="KW-1185">Reference proteome</keyword>
<sequence length="163" mass="18275">MINFNIGRRINQFNSEGRNIAVIPGAQIETLGDGKVTITRKGRSNTYTLPDGCVGRSLFADPSRIIIDGYQFKDGVFEKVHQAHPALSGPGAIRLIDVSCPVCRYSYRQVALPADNSMDLYCHLCNHWFEAKTLAGGVQVTLLPEEDDDWEDDEEDEEEDDLW</sequence>
<evidence type="ECO:0000313" key="1">
    <source>
        <dbReference type="EMBL" id="SDC80598.1"/>
    </source>
</evidence>
<organism evidence="1 2">
    <name type="scientific">Melghirimyces thermohalophilus</name>
    <dbReference type="NCBI Taxonomy" id="1236220"/>
    <lineage>
        <taxon>Bacteria</taxon>
        <taxon>Bacillati</taxon>
        <taxon>Bacillota</taxon>
        <taxon>Bacilli</taxon>
        <taxon>Bacillales</taxon>
        <taxon>Thermoactinomycetaceae</taxon>
        <taxon>Melghirimyces</taxon>
    </lineage>
</organism>
<reference evidence="1 2" key="1">
    <citation type="submission" date="2016-10" db="EMBL/GenBank/DDBJ databases">
        <authorList>
            <person name="de Groot N.N."/>
        </authorList>
    </citation>
    <scope>NUCLEOTIDE SEQUENCE [LARGE SCALE GENOMIC DNA]</scope>
    <source>
        <strain evidence="1 2">DSM 45514</strain>
    </source>
</reference>
<proteinExistence type="predicted"/>
<dbReference type="EMBL" id="FMZA01000017">
    <property type="protein sequence ID" value="SDC80598.1"/>
    <property type="molecule type" value="Genomic_DNA"/>
</dbReference>
<protein>
    <submittedName>
        <fullName evidence="1">Uncharacterized protein</fullName>
    </submittedName>
</protein>
<dbReference type="AlphaFoldDB" id="A0A1G6PKK8"/>
<gene>
    <name evidence="1" type="ORF">SAMN04488112_11716</name>
</gene>
<accession>A0A1G6PKK8</accession>
<dbReference type="RefSeq" id="WP_091571617.1">
    <property type="nucleotide sequence ID" value="NZ_FMZA01000017.1"/>
</dbReference>
<name>A0A1G6PKK8_9BACL</name>